<dbReference type="EMBL" id="KV417642">
    <property type="protein sequence ID" value="KZP12771.1"/>
    <property type="molecule type" value="Genomic_DNA"/>
</dbReference>
<evidence type="ECO:0000313" key="2">
    <source>
        <dbReference type="EMBL" id="KZP12771.1"/>
    </source>
</evidence>
<evidence type="ECO:0000313" key="3">
    <source>
        <dbReference type="Proteomes" id="UP000076532"/>
    </source>
</evidence>
<reference evidence="2 3" key="1">
    <citation type="journal article" date="2016" name="Mol. Biol. Evol.">
        <title>Comparative Genomics of Early-Diverging Mushroom-Forming Fungi Provides Insights into the Origins of Lignocellulose Decay Capabilities.</title>
        <authorList>
            <person name="Nagy L.G."/>
            <person name="Riley R."/>
            <person name="Tritt A."/>
            <person name="Adam C."/>
            <person name="Daum C."/>
            <person name="Floudas D."/>
            <person name="Sun H."/>
            <person name="Yadav J.S."/>
            <person name="Pangilinan J."/>
            <person name="Larsson K.H."/>
            <person name="Matsuura K."/>
            <person name="Barry K."/>
            <person name="Labutti K."/>
            <person name="Kuo R."/>
            <person name="Ohm R.A."/>
            <person name="Bhattacharya S.S."/>
            <person name="Shirouzu T."/>
            <person name="Yoshinaga Y."/>
            <person name="Martin F.M."/>
            <person name="Grigoriev I.V."/>
            <person name="Hibbett D.S."/>
        </authorList>
    </citation>
    <scope>NUCLEOTIDE SEQUENCE [LARGE SCALE GENOMIC DNA]</scope>
    <source>
        <strain evidence="2 3">CBS 109695</strain>
    </source>
</reference>
<feature type="transmembrane region" description="Helical" evidence="1">
    <location>
        <begin position="93"/>
        <end position="112"/>
    </location>
</feature>
<keyword evidence="3" id="KW-1185">Reference proteome</keyword>
<name>A0A166BLQ8_9AGAM</name>
<sequence length="380" mass="41569">MTTELQRKISLDGIKHSSKDNITKMTHNQGSQICKKLPTDTPRTLIRKQEVQHTRQPSPSLRYQLLDDELVPDLAGVLWRVELQIRRIIRMRLVLVLRFAAHVVLEMVRIVVARAVRVLVERLGEDEVAVHRVDRLGPRVRADQVVVRLARDVPVAPEHAHDGSDTTAVSLGASERWRAHIGIGLWLRAGVGTGCRCTCMTAASAGALGCMGASCVGGWGLQQPVEVGSVCTDRQCVGVRCANPAVDLRAGRHSPGAQCPSQDQQHHVASVPAGGIRGMRTQTDGCESCALVELEALEEREVGHVGHRDWYLYLQLTGSKDPCGDRQITVDGTSRLMASCQSQVGGTWIESRCNVDEDEMKASEVSMTSLGYVRLKVGSK</sequence>
<gene>
    <name evidence="2" type="ORF">FIBSPDRAFT_897900</name>
</gene>
<dbReference type="AlphaFoldDB" id="A0A166BLQ8"/>
<proteinExistence type="predicted"/>
<evidence type="ECO:0000256" key="1">
    <source>
        <dbReference type="SAM" id="Phobius"/>
    </source>
</evidence>
<keyword evidence="1" id="KW-1133">Transmembrane helix</keyword>
<keyword evidence="1" id="KW-0812">Transmembrane</keyword>
<accession>A0A166BLQ8</accession>
<protein>
    <submittedName>
        <fullName evidence="2">Uncharacterized protein</fullName>
    </submittedName>
</protein>
<organism evidence="2 3">
    <name type="scientific">Athelia psychrophila</name>
    <dbReference type="NCBI Taxonomy" id="1759441"/>
    <lineage>
        <taxon>Eukaryota</taxon>
        <taxon>Fungi</taxon>
        <taxon>Dikarya</taxon>
        <taxon>Basidiomycota</taxon>
        <taxon>Agaricomycotina</taxon>
        <taxon>Agaricomycetes</taxon>
        <taxon>Agaricomycetidae</taxon>
        <taxon>Atheliales</taxon>
        <taxon>Atheliaceae</taxon>
        <taxon>Athelia</taxon>
    </lineage>
</organism>
<keyword evidence="1" id="KW-0472">Membrane</keyword>
<dbReference type="Proteomes" id="UP000076532">
    <property type="component" value="Unassembled WGS sequence"/>
</dbReference>